<sequence>MAARHVNLVKLCVGAEAVEDLARWQDSARAKGPDGLPRHVTRMWPKRADELLNGGSLYWVFKGVILARQRIVRLDQVTGSDGIARCGIVLDPAIMRTEAVPRRPFQGWRYLSAQDAPRDLPQGRQEEEELPPALMAALAEIGVR</sequence>
<evidence type="ECO:0000313" key="2">
    <source>
        <dbReference type="Proteomes" id="UP000295733"/>
    </source>
</evidence>
<proteinExistence type="predicted"/>
<dbReference type="Pfam" id="PF07370">
    <property type="entry name" value="DUF1489"/>
    <property type="match status" value="1"/>
</dbReference>
<name>A0A4R2NLL9_RHOAD</name>
<reference evidence="1 2" key="1">
    <citation type="submission" date="2019-03" db="EMBL/GenBank/DDBJ databases">
        <title>Genomic Encyclopedia of Type Strains, Phase IV (KMG-IV): sequencing the most valuable type-strain genomes for metagenomic binning, comparative biology and taxonomic classification.</title>
        <authorList>
            <person name="Goeker M."/>
        </authorList>
    </citation>
    <scope>NUCLEOTIDE SEQUENCE [LARGE SCALE GENOMIC DNA]</scope>
    <source>
        <strain evidence="1 2">DSM 2781</strain>
    </source>
</reference>
<dbReference type="AlphaFoldDB" id="A0A4R2NLL9"/>
<organism evidence="1 2">
    <name type="scientific">Rhodovulum adriaticum</name>
    <name type="common">Rhodopseudomonas adriatica</name>
    <dbReference type="NCBI Taxonomy" id="35804"/>
    <lineage>
        <taxon>Bacteria</taxon>
        <taxon>Pseudomonadati</taxon>
        <taxon>Pseudomonadota</taxon>
        <taxon>Alphaproteobacteria</taxon>
        <taxon>Rhodobacterales</taxon>
        <taxon>Paracoccaceae</taxon>
        <taxon>Rhodovulum</taxon>
    </lineage>
</organism>
<dbReference type="RefSeq" id="WP_132603309.1">
    <property type="nucleotide sequence ID" value="NZ_NRRP01000015.1"/>
</dbReference>
<gene>
    <name evidence="1" type="ORF">EV656_106105</name>
</gene>
<dbReference type="EMBL" id="SLXL01000006">
    <property type="protein sequence ID" value="TCP22519.1"/>
    <property type="molecule type" value="Genomic_DNA"/>
</dbReference>
<comment type="caution">
    <text evidence="1">The sequence shown here is derived from an EMBL/GenBank/DDBJ whole genome shotgun (WGS) entry which is preliminary data.</text>
</comment>
<dbReference type="PIRSF" id="PIRSF032025">
    <property type="entry name" value="UCP032025"/>
    <property type="match status" value="1"/>
</dbReference>
<evidence type="ECO:0008006" key="3">
    <source>
        <dbReference type="Google" id="ProtNLM"/>
    </source>
</evidence>
<evidence type="ECO:0000313" key="1">
    <source>
        <dbReference type="EMBL" id="TCP22519.1"/>
    </source>
</evidence>
<protein>
    <recommendedName>
        <fullName evidence="3">DUF1489 family protein</fullName>
    </recommendedName>
</protein>
<dbReference type="Proteomes" id="UP000295733">
    <property type="component" value="Unassembled WGS sequence"/>
</dbReference>
<accession>A0A4R2NLL9</accession>
<dbReference type="InterPro" id="IPR008320">
    <property type="entry name" value="UCP032025"/>
</dbReference>
<keyword evidence="2" id="KW-1185">Reference proteome</keyword>
<dbReference type="OrthoDB" id="9798292at2"/>